<dbReference type="RefSeq" id="WP_255039640.1">
    <property type="nucleotide sequence ID" value="NZ_RJUF01000194.1"/>
</dbReference>
<name>A0AAE3H642_9BACT</name>
<reference evidence="1 2" key="1">
    <citation type="submission" date="2018-11" db="EMBL/GenBank/DDBJ databases">
        <title>Novel bacteria species description.</title>
        <authorList>
            <person name="Han J.-H."/>
        </authorList>
    </citation>
    <scope>NUCLEOTIDE SEQUENCE [LARGE SCALE GENOMIC DNA]</scope>
    <source>
        <strain evidence="1 2">KCTC23259</strain>
    </source>
</reference>
<proteinExistence type="predicted"/>
<evidence type="ECO:0000313" key="1">
    <source>
        <dbReference type="EMBL" id="MCP9765934.1"/>
    </source>
</evidence>
<dbReference type="AlphaFoldDB" id="A0AAE3H642"/>
<dbReference type="EMBL" id="RJUF01000194">
    <property type="protein sequence ID" value="MCP9765934.1"/>
    <property type="molecule type" value="Genomic_DNA"/>
</dbReference>
<protein>
    <submittedName>
        <fullName evidence="1">Uncharacterized protein</fullName>
    </submittedName>
</protein>
<gene>
    <name evidence="1" type="ORF">EGI31_23610</name>
</gene>
<dbReference type="Proteomes" id="UP001204144">
    <property type="component" value="Unassembled WGS sequence"/>
</dbReference>
<accession>A0AAE3H642</accession>
<evidence type="ECO:0000313" key="2">
    <source>
        <dbReference type="Proteomes" id="UP001204144"/>
    </source>
</evidence>
<comment type="caution">
    <text evidence="1">The sequence shown here is derived from an EMBL/GenBank/DDBJ whole genome shotgun (WGS) entry which is preliminary data.</text>
</comment>
<keyword evidence="2" id="KW-1185">Reference proteome</keyword>
<organism evidence="1 2">
    <name type="scientific">Lacihabitans soyangensis</name>
    <dbReference type="NCBI Taxonomy" id="869394"/>
    <lineage>
        <taxon>Bacteria</taxon>
        <taxon>Pseudomonadati</taxon>
        <taxon>Bacteroidota</taxon>
        <taxon>Cytophagia</taxon>
        <taxon>Cytophagales</taxon>
        <taxon>Leadbetterellaceae</taxon>
        <taxon>Lacihabitans</taxon>
    </lineage>
</organism>
<sequence>MARIIVPKHVVKSNGEIPALLKAQFPDLMPMKIKSYSHLYFGTVKQGNQTLMPVFQRENGTLSIKGFI</sequence>